<evidence type="ECO:0000259" key="12">
    <source>
        <dbReference type="PROSITE" id="PS51007"/>
    </source>
</evidence>
<evidence type="ECO:0000256" key="1">
    <source>
        <dbReference type="ARBA" id="ARBA00004370"/>
    </source>
</evidence>
<comment type="subcellular location">
    <subcellularLocation>
        <location evidence="1">Membrane</location>
    </subcellularLocation>
</comment>
<evidence type="ECO:0000313" key="13">
    <source>
        <dbReference type="EMBL" id="PWG03266.1"/>
    </source>
</evidence>
<keyword evidence="7 9" id="KW-0408">Iron</keyword>
<comment type="caution">
    <text evidence="13">The sequence shown here is derived from an EMBL/GenBank/DDBJ whole genome shotgun (WGS) entry which is preliminary data.</text>
</comment>
<feature type="binding site" description="covalent" evidence="9">
    <location>
        <position position="75"/>
    </location>
    <ligand>
        <name>heme c</name>
        <dbReference type="ChEBI" id="CHEBI:61717"/>
    </ligand>
</feature>
<keyword evidence="4 11" id="KW-0812">Transmembrane</keyword>
<comment type="cofactor">
    <cofactor evidence="9">
        <name>heme c</name>
        <dbReference type="ChEBI" id="CHEBI:61717"/>
    </cofactor>
    <text evidence="9">Binds 1 heme c group covalently per subunit.</text>
</comment>
<dbReference type="GO" id="GO:0020037">
    <property type="term" value="F:heme binding"/>
    <property type="evidence" value="ECO:0007669"/>
    <property type="project" value="InterPro"/>
</dbReference>
<evidence type="ECO:0000256" key="6">
    <source>
        <dbReference type="ARBA" id="ARBA00022989"/>
    </source>
</evidence>
<keyword evidence="6 11" id="KW-1133">Transmembrane helix</keyword>
<protein>
    <recommendedName>
        <fullName evidence="2">Cytochrome c1</fullName>
    </recommendedName>
</protein>
<dbReference type="SUPFAM" id="SSF46626">
    <property type="entry name" value="Cytochrome c"/>
    <property type="match status" value="1"/>
</dbReference>
<dbReference type="Gene3D" id="1.20.5.100">
    <property type="entry name" value="Cytochrome c1, transmembrane anchor, C-terminal"/>
    <property type="match status" value="1"/>
</dbReference>
<organism evidence="13 14">
    <name type="scientific">Allosphingosinicella humi</name>
    <dbReference type="NCBI Taxonomy" id="2068657"/>
    <lineage>
        <taxon>Bacteria</taxon>
        <taxon>Pseudomonadati</taxon>
        <taxon>Pseudomonadota</taxon>
        <taxon>Alphaproteobacteria</taxon>
        <taxon>Sphingomonadales</taxon>
        <taxon>Sphingomonadaceae</taxon>
        <taxon>Allosphingosinicella</taxon>
    </lineage>
</organism>
<evidence type="ECO:0000256" key="8">
    <source>
        <dbReference type="ARBA" id="ARBA00023136"/>
    </source>
</evidence>
<dbReference type="GO" id="GO:0016020">
    <property type="term" value="C:membrane"/>
    <property type="evidence" value="ECO:0007669"/>
    <property type="project" value="UniProtKB-SubCell"/>
</dbReference>
<feature type="binding site" description="covalent" evidence="9">
    <location>
        <position position="204"/>
    </location>
    <ligand>
        <name>heme c</name>
        <dbReference type="ChEBI" id="CHEBI:61717"/>
    </ligand>
</feature>
<evidence type="ECO:0000313" key="14">
    <source>
        <dbReference type="Proteomes" id="UP000245916"/>
    </source>
</evidence>
<feature type="binding site" description="covalent" evidence="9">
    <location>
        <position position="79"/>
    </location>
    <ligand>
        <name>heme c</name>
        <dbReference type="ChEBI" id="CHEBI:61717"/>
    </ligand>
</feature>
<evidence type="ECO:0000256" key="4">
    <source>
        <dbReference type="ARBA" id="ARBA00022692"/>
    </source>
</evidence>
<evidence type="ECO:0000256" key="2">
    <source>
        <dbReference type="ARBA" id="ARBA00016165"/>
    </source>
</evidence>
<keyword evidence="3 9" id="KW-0349">Heme</keyword>
<evidence type="ECO:0000256" key="9">
    <source>
        <dbReference type="PIRSR" id="PIRSR602326-1"/>
    </source>
</evidence>
<dbReference type="GO" id="GO:0046872">
    <property type="term" value="F:metal ion binding"/>
    <property type="evidence" value="ECO:0007669"/>
    <property type="project" value="UniProtKB-KW"/>
</dbReference>
<reference evidence="13 14" key="1">
    <citation type="submission" date="2018-05" db="EMBL/GenBank/DDBJ databases">
        <title>Genome of Sphingosinicella humi QZX222.</title>
        <authorList>
            <person name="Qiao Z."/>
            <person name="Wang G."/>
        </authorList>
    </citation>
    <scope>NUCLEOTIDE SEQUENCE [LARGE SCALE GENOMIC DNA]</scope>
    <source>
        <strain evidence="13 14">QZX222</strain>
    </source>
</reference>
<dbReference type="PROSITE" id="PS51007">
    <property type="entry name" value="CYTC"/>
    <property type="match status" value="1"/>
</dbReference>
<keyword evidence="5 9" id="KW-0479">Metal-binding</keyword>
<feature type="domain" description="Cytochrome c" evidence="12">
    <location>
        <begin position="62"/>
        <end position="239"/>
    </location>
</feature>
<dbReference type="EMBL" id="QFFF01000001">
    <property type="protein sequence ID" value="PWG03266.1"/>
    <property type="molecule type" value="Genomic_DNA"/>
</dbReference>
<feature type="transmembrane region" description="Helical" evidence="11">
    <location>
        <begin position="250"/>
        <end position="268"/>
    </location>
</feature>
<dbReference type="Gene3D" id="1.10.760.10">
    <property type="entry name" value="Cytochrome c-like domain"/>
    <property type="match status" value="1"/>
</dbReference>
<keyword evidence="8 11" id="KW-0472">Membrane</keyword>
<gene>
    <name evidence="13" type="ORF">DF286_10605</name>
</gene>
<evidence type="ECO:0000256" key="11">
    <source>
        <dbReference type="SAM" id="Phobius"/>
    </source>
</evidence>
<dbReference type="InterPro" id="IPR002326">
    <property type="entry name" value="Cyt_c1"/>
</dbReference>
<name>A0A2U2J4J2_9SPHN</name>
<accession>A0A2U2J4J2</accession>
<evidence type="ECO:0000256" key="7">
    <source>
        <dbReference type="ARBA" id="ARBA00023004"/>
    </source>
</evidence>
<dbReference type="OrthoDB" id="9808471at2"/>
<evidence type="ECO:0000256" key="5">
    <source>
        <dbReference type="ARBA" id="ARBA00022723"/>
    </source>
</evidence>
<sequence>MVRLIGAIIGAGFILILLIALITGATTYIANPPAETVEQEFHLAPKAVAFQSDGPFGTFDRQQLQRGFQVYKEVCAACHGINLVAFRNLADLGYSEAEVKAIAEQWQIEVPTINPDTGEADTRPALASDRFPHPYANEVAGRAANNNAFPPDLSLITKARAGGPEYIYSLLTGYRNPPAELPEANRPGTGLYYNPYFANLNIAMPPPLTADGQVTYADGTNATIDQMAKDVSAFLIWTAEPNLESRHRTGLAVLIFLLIATVLAYMSYRNIWATAKRDVRPIGPLDPEHMAKREAASREAGIEG</sequence>
<dbReference type="RefSeq" id="WP_109271404.1">
    <property type="nucleotide sequence ID" value="NZ_QFFF01000001.1"/>
</dbReference>
<evidence type="ECO:0000256" key="10">
    <source>
        <dbReference type="SAM" id="MobiDB-lite"/>
    </source>
</evidence>
<feature type="binding site" description="covalent" evidence="9">
    <location>
        <position position="78"/>
    </location>
    <ligand>
        <name>heme c</name>
        <dbReference type="ChEBI" id="CHEBI:61717"/>
    </ligand>
</feature>
<dbReference type="InterPro" id="IPR009056">
    <property type="entry name" value="Cyt_c-like_dom"/>
</dbReference>
<dbReference type="PRINTS" id="PR00603">
    <property type="entry name" value="CYTOCHROMEC1"/>
</dbReference>
<evidence type="ECO:0000256" key="3">
    <source>
        <dbReference type="ARBA" id="ARBA00022617"/>
    </source>
</evidence>
<dbReference type="GO" id="GO:0009055">
    <property type="term" value="F:electron transfer activity"/>
    <property type="evidence" value="ECO:0007669"/>
    <property type="project" value="InterPro"/>
</dbReference>
<dbReference type="Proteomes" id="UP000245916">
    <property type="component" value="Unassembled WGS sequence"/>
</dbReference>
<feature type="region of interest" description="Disordered" evidence="10">
    <location>
        <begin position="283"/>
        <end position="304"/>
    </location>
</feature>
<dbReference type="InterPro" id="IPR036909">
    <property type="entry name" value="Cyt_c-like_dom_sf"/>
</dbReference>
<dbReference type="PANTHER" id="PTHR10266">
    <property type="entry name" value="CYTOCHROME C1"/>
    <property type="match status" value="1"/>
</dbReference>
<dbReference type="AlphaFoldDB" id="A0A2U2J4J2"/>
<dbReference type="Pfam" id="PF02167">
    <property type="entry name" value="Cytochrom_C1"/>
    <property type="match status" value="1"/>
</dbReference>
<keyword evidence="14" id="KW-1185">Reference proteome</keyword>
<dbReference type="PANTHER" id="PTHR10266:SF3">
    <property type="entry name" value="CYTOCHROME C1, HEME PROTEIN, MITOCHONDRIAL"/>
    <property type="match status" value="1"/>
</dbReference>
<proteinExistence type="predicted"/>